<dbReference type="PANTHER" id="PTHR45667">
    <property type="entry name" value="S-ADENOSYLMETHIONINE MITOCHONDRIAL CARRIER PROTEIN"/>
    <property type="match status" value="1"/>
</dbReference>
<dbReference type="OrthoDB" id="276989at2759"/>
<sequence>MPEPVSGTGAQHKHEATYDLGFLVPVGTGARAGSETSQRGFVKPNSDAKLTAGDQAVAGSVAKAAADTEEAGTVLVVGVGEASEAWRRQARRFGETGEFRHLRTFTGVYRGVAWAVYMSAYISARDVLSKGPRPFGDSGLTFVAAGVVAEVAGSVIRLPMEVAKLRLQLGAYRNTWHAFKDLGMDLKSLYRGSFLPQTVLHDCSYSACGWLIFESSRLGSGHHQIKVSQK</sequence>
<keyword evidence="3" id="KW-0813">Transport</keyword>
<keyword evidence="10" id="KW-1185">Reference proteome</keyword>
<organism evidence="9 10">
    <name type="scientific">Symbiodinium pilosum</name>
    <name type="common">Dinoflagellate</name>
    <dbReference type="NCBI Taxonomy" id="2952"/>
    <lineage>
        <taxon>Eukaryota</taxon>
        <taxon>Sar</taxon>
        <taxon>Alveolata</taxon>
        <taxon>Dinophyceae</taxon>
        <taxon>Suessiales</taxon>
        <taxon>Symbiodiniaceae</taxon>
        <taxon>Symbiodinium</taxon>
    </lineage>
</organism>
<feature type="repeat" description="Solcar" evidence="8">
    <location>
        <begin position="137"/>
        <end position="219"/>
    </location>
</feature>
<evidence type="ECO:0000256" key="8">
    <source>
        <dbReference type="PROSITE-ProRule" id="PRU00282"/>
    </source>
</evidence>
<keyword evidence="5" id="KW-0677">Repeat</keyword>
<comment type="subcellular location">
    <subcellularLocation>
        <location evidence="1">Membrane</location>
        <topology evidence="1">Multi-pass membrane protein</topology>
    </subcellularLocation>
</comment>
<dbReference type="InterPro" id="IPR018108">
    <property type="entry name" value="MCP_transmembrane"/>
</dbReference>
<evidence type="ECO:0000256" key="5">
    <source>
        <dbReference type="ARBA" id="ARBA00022737"/>
    </source>
</evidence>
<reference evidence="9" key="1">
    <citation type="submission" date="2021-02" db="EMBL/GenBank/DDBJ databases">
        <authorList>
            <person name="Dougan E. K."/>
            <person name="Rhodes N."/>
            <person name="Thang M."/>
            <person name="Chan C."/>
        </authorList>
    </citation>
    <scope>NUCLEOTIDE SEQUENCE</scope>
</reference>
<keyword evidence="6" id="KW-1133">Transmembrane helix</keyword>
<evidence type="ECO:0000256" key="3">
    <source>
        <dbReference type="ARBA" id="ARBA00022448"/>
    </source>
</evidence>
<dbReference type="GO" id="GO:0016020">
    <property type="term" value="C:membrane"/>
    <property type="evidence" value="ECO:0007669"/>
    <property type="project" value="UniProtKB-SubCell"/>
</dbReference>
<dbReference type="Gene3D" id="1.50.40.10">
    <property type="entry name" value="Mitochondrial carrier domain"/>
    <property type="match status" value="1"/>
</dbReference>
<evidence type="ECO:0000256" key="4">
    <source>
        <dbReference type="ARBA" id="ARBA00022692"/>
    </source>
</evidence>
<dbReference type="SUPFAM" id="SSF103506">
    <property type="entry name" value="Mitochondrial carrier"/>
    <property type="match status" value="1"/>
</dbReference>
<accession>A0A812U4G2</accession>
<evidence type="ECO:0000256" key="7">
    <source>
        <dbReference type="ARBA" id="ARBA00023136"/>
    </source>
</evidence>
<proteinExistence type="inferred from homology"/>
<evidence type="ECO:0000313" key="10">
    <source>
        <dbReference type="Proteomes" id="UP000649617"/>
    </source>
</evidence>
<dbReference type="AlphaFoldDB" id="A0A812U4G2"/>
<dbReference type="PROSITE" id="PS50920">
    <property type="entry name" value="SOLCAR"/>
    <property type="match status" value="1"/>
</dbReference>
<dbReference type="InterPro" id="IPR023395">
    <property type="entry name" value="MCP_dom_sf"/>
</dbReference>
<comment type="similarity">
    <text evidence="2">Belongs to the mitochondrial carrier (TC 2.A.29) family.</text>
</comment>
<gene>
    <name evidence="9" type="ORF">SPIL2461_LOCUS14643</name>
</gene>
<evidence type="ECO:0000256" key="2">
    <source>
        <dbReference type="ARBA" id="ARBA00006375"/>
    </source>
</evidence>
<name>A0A812U4G2_SYMPI</name>
<evidence type="ECO:0000256" key="1">
    <source>
        <dbReference type="ARBA" id="ARBA00004141"/>
    </source>
</evidence>
<keyword evidence="4 8" id="KW-0812">Transmembrane</keyword>
<dbReference type="EMBL" id="CAJNIZ010034224">
    <property type="protein sequence ID" value="CAE7551096.1"/>
    <property type="molecule type" value="Genomic_DNA"/>
</dbReference>
<keyword evidence="7 8" id="KW-0472">Membrane</keyword>
<protein>
    <submittedName>
        <fullName evidence="9">Uncharacterized protein</fullName>
    </submittedName>
</protein>
<evidence type="ECO:0000313" key="9">
    <source>
        <dbReference type="EMBL" id="CAE7551096.1"/>
    </source>
</evidence>
<comment type="caution">
    <text evidence="9">The sequence shown here is derived from an EMBL/GenBank/DDBJ whole genome shotgun (WGS) entry which is preliminary data.</text>
</comment>
<dbReference type="Proteomes" id="UP000649617">
    <property type="component" value="Unassembled WGS sequence"/>
</dbReference>
<evidence type="ECO:0000256" key="6">
    <source>
        <dbReference type="ARBA" id="ARBA00022989"/>
    </source>
</evidence>